<evidence type="ECO:0008006" key="3">
    <source>
        <dbReference type="Google" id="ProtNLM"/>
    </source>
</evidence>
<gene>
    <name evidence="1" type="ORF">MPEBLZ_01486</name>
</gene>
<organism evidence="1 2">
    <name type="scientific">Candidatus Methanoperedens nitratireducens</name>
    <dbReference type="NCBI Taxonomy" id="1392998"/>
    <lineage>
        <taxon>Archaea</taxon>
        <taxon>Methanobacteriati</taxon>
        <taxon>Methanobacteriota</taxon>
        <taxon>Stenosarchaea group</taxon>
        <taxon>Methanomicrobia</taxon>
        <taxon>Methanosarcinales</taxon>
        <taxon>ANME-2 cluster</taxon>
        <taxon>Candidatus Methanoperedentaceae</taxon>
        <taxon>Candidatus Methanoperedens</taxon>
    </lineage>
</organism>
<sequence>MSKFGENADSILEILKNGDKVNIKTIRDQLLLSDTAIFKFMNESGLIELNEGTARITKPGLELLLIDN</sequence>
<reference evidence="1 2" key="1">
    <citation type="submission" date="2015-09" db="EMBL/GenBank/DDBJ databases">
        <title>A metagenomics-based metabolic model of nitrate-dependent anaerobic oxidation of methane by Methanoperedens-like archaea.</title>
        <authorList>
            <person name="Arshad A."/>
            <person name="Speth D.R."/>
            <person name="De Graaf R.M."/>
            <person name="Op Den Camp H.J."/>
            <person name="Jetten M.S."/>
            <person name="Welte C.U."/>
        </authorList>
    </citation>
    <scope>NUCLEOTIDE SEQUENCE [LARGE SCALE GENOMIC DNA]</scope>
</reference>
<dbReference type="EMBL" id="LKCM01000119">
    <property type="protein sequence ID" value="KPQ43955.1"/>
    <property type="molecule type" value="Genomic_DNA"/>
</dbReference>
<proteinExistence type="predicted"/>
<dbReference type="Proteomes" id="UP000050360">
    <property type="component" value="Unassembled WGS sequence"/>
</dbReference>
<protein>
    <recommendedName>
        <fullName evidence="3">ArnR1-like winged helix-turn-helix domain-containing protein</fullName>
    </recommendedName>
</protein>
<accession>A0A0P8A765</accession>
<comment type="caution">
    <text evidence="1">The sequence shown here is derived from an EMBL/GenBank/DDBJ whole genome shotgun (WGS) entry which is preliminary data.</text>
</comment>
<dbReference type="AlphaFoldDB" id="A0A0P8A765"/>
<evidence type="ECO:0000313" key="2">
    <source>
        <dbReference type="Proteomes" id="UP000050360"/>
    </source>
</evidence>
<evidence type="ECO:0000313" key="1">
    <source>
        <dbReference type="EMBL" id="KPQ43955.1"/>
    </source>
</evidence>
<name>A0A0P8A765_9EURY</name>